<evidence type="ECO:0000313" key="3">
    <source>
        <dbReference type="EMBL" id="BAT59555.1"/>
    </source>
</evidence>
<keyword evidence="3" id="KW-0326">Glycosidase</keyword>
<dbReference type="Gene3D" id="1.50.10.10">
    <property type="match status" value="1"/>
</dbReference>
<protein>
    <submittedName>
        <fullName evidence="3">Trehalase</fullName>
        <ecNumber evidence="3">3.2.1.28</ecNumber>
    </submittedName>
</protein>
<gene>
    <name evidence="3" type="ORF">GJW-30_1_02088</name>
</gene>
<dbReference type="KEGG" id="vgo:GJW-30_1_02088"/>
<dbReference type="Proteomes" id="UP000236884">
    <property type="component" value="Chromosome"/>
</dbReference>
<dbReference type="PANTHER" id="PTHR31616:SF0">
    <property type="entry name" value="GLUCAN 1,4-ALPHA-GLUCOSIDASE"/>
    <property type="match status" value="1"/>
</dbReference>
<reference evidence="3 4" key="1">
    <citation type="submission" date="2015-08" db="EMBL/GenBank/DDBJ databases">
        <title>Investigation of the bacterial diversity of lava forest soil.</title>
        <authorList>
            <person name="Lee J.S."/>
        </authorList>
    </citation>
    <scope>NUCLEOTIDE SEQUENCE [LARGE SCALE GENOMIC DNA]</scope>
    <source>
        <strain evidence="3 4">GJW-30</strain>
    </source>
</reference>
<dbReference type="InterPro" id="IPR045582">
    <property type="entry name" value="Trehalase-like_N"/>
</dbReference>
<feature type="domain" description="Trehalase-like N-terminal" evidence="2">
    <location>
        <begin position="6"/>
        <end position="191"/>
    </location>
</feature>
<dbReference type="InterPro" id="IPR012341">
    <property type="entry name" value="6hp_glycosidase-like_sf"/>
</dbReference>
<dbReference type="EMBL" id="AP014946">
    <property type="protein sequence ID" value="BAT59555.1"/>
    <property type="molecule type" value="Genomic_DNA"/>
</dbReference>
<dbReference type="Pfam" id="PF19291">
    <property type="entry name" value="TREH_N"/>
    <property type="match status" value="1"/>
</dbReference>
<dbReference type="GO" id="GO:0004555">
    <property type="term" value="F:alpha,alpha-trehalase activity"/>
    <property type="evidence" value="ECO:0007669"/>
    <property type="project" value="UniProtKB-EC"/>
</dbReference>
<dbReference type="AlphaFoldDB" id="A0A0S3PUI3"/>
<keyword evidence="3" id="KW-0378">Hydrolase</keyword>
<dbReference type="PANTHER" id="PTHR31616">
    <property type="entry name" value="TREHALASE"/>
    <property type="match status" value="1"/>
</dbReference>
<feature type="domain" description="GH15-like" evidence="1">
    <location>
        <begin position="219"/>
        <end position="586"/>
    </location>
</feature>
<name>A0A0S3PUI3_9BRAD</name>
<organism evidence="3 4">
    <name type="scientific">Variibacter gotjawalensis</name>
    <dbReference type="NCBI Taxonomy" id="1333996"/>
    <lineage>
        <taxon>Bacteria</taxon>
        <taxon>Pseudomonadati</taxon>
        <taxon>Pseudomonadota</taxon>
        <taxon>Alphaproteobacteria</taxon>
        <taxon>Hyphomicrobiales</taxon>
        <taxon>Nitrobacteraceae</taxon>
        <taxon>Variibacter</taxon>
    </lineage>
</organism>
<dbReference type="EC" id="3.2.1.28" evidence="3"/>
<accession>A0A0S3PUI3</accession>
<dbReference type="Pfam" id="PF00723">
    <property type="entry name" value="Glyco_hydro_15"/>
    <property type="match status" value="1"/>
</dbReference>
<keyword evidence="4" id="KW-1185">Reference proteome</keyword>
<sequence length="605" mass="68043">MLAELPSKIEDYALIGDCLTGALVGRNGSIDWLCWPSFDSEACFAAILGTSDNGRWLIAPRDEVTESSRKYRADTLILETTFRCADGDVTLIDFMPPRGEASDIVRLVCGDRGTVSMTMELVLRFDSGASVPWVQKMDDGGIRAISGPDMAVLRTPVKLTGKDLTTISEFEVKAGDCVPFVLTYDSSHKDVPREINPEHALRDTESFWEEWISHCTYDGKHADIVKRSLMVLKALTYRPTGGIVAALTTSLPEKIGGSRNWDYRYCWLRDATFTLLALMNNGYKNEARDWHHWLLRAVAGAPSNLQIMYSITGQRRLLEWEADWLPGYERSRPVRFGNAAHAQLQLDVYGELMDTFHQARTENIELDETSWGMECALLEHLSTIWDRPDSGIWESRGPGEHYVFSKVSCWVAFDRGIKTAEQYGFKAPVERWRKIRDVIHADVCARGFDRERGHFMMAYGVPYLDASLLLLPAVGFLPPNDKRIVATIEAVAEHLTRDGFILRHDPRQKRDGELEPIEGAFLACTLWLADAYVLLGRIDEARELFLRVANIANDVGLVAEQYDSLAQRQVGNFPQALTHIAIINTANNIHSALHPAQAPNAQRSR</sequence>
<dbReference type="GO" id="GO:0005975">
    <property type="term" value="P:carbohydrate metabolic process"/>
    <property type="evidence" value="ECO:0007669"/>
    <property type="project" value="InterPro"/>
</dbReference>
<dbReference type="InterPro" id="IPR008928">
    <property type="entry name" value="6-hairpin_glycosidase_sf"/>
</dbReference>
<dbReference type="SUPFAM" id="SSF48208">
    <property type="entry name" value="Six-hairpin glycosidases"/>
    <property type="match status" value="1"/>
</dbReference>
<dbReference type="InterPro" id="IPR011613">
    <property type="entry name" value="GH15-like"/>
</dbReference>
<proteinExistence type="predicted"/>
<evidence type="ECO:0000259" key="2">
    <source>
        <dbReference type="Pfam" id="PF19291"/>
    </source>
</evidence>
<evidence type="ECO:0000313" key="4">
    <source>
        <dbReference type="Proteomes" id="UP000236884"/>
    </source>
</evidence>
<evidence type="ECO:0000259" key="1">
    <source>
        <dbReference type="Pfam" id="PF00723"/>
    </source>
</evidence>